<evidence type="ECO:0000256" key="2">
    <source>
        <dbReference type="ARBA" id="ARBA00023295"/>
    </source>
</evidence>
<dbReference type="InterPro" id="IPR017853">
    <property type="entry name" value="GH"/>
</dbReference>
<reference evidence="6 7" key="1">
    <citation type="journal article" date="2024" name="G3 (Bethesda)">
        <title>Genome assembly of Hibiscus sabdariffa L. provides insights into metabolisms of medicinal natural products.</title>
        <authorList>
            <person name="Kim T."/>
        </authorList>
    </citation>
    <scope>NUCLEOTIDE SEQUENCE [LARGE SCALE GENOMIC DNA]</scope>
    <source>
        <strain evidence="6">TK-2024</strain>
        <tissue evidence="6">Old leaves</tissue>
    </source>
</reference>
<evidence type="ECO:0000256" key="3">
    <source>
        <dbReference type="RuleBase" id="RU000489"/>
    </source>
</evidence>
<dbReference type="SUPFAM" id="SSF54556">
    <property type="entry name" value="Chitinase insertion domain"/>
    <property type="match status" value="1"/>
</dbReference>
<dbReference type="InterPro" id="IPR029070">
    <property type="entry name" value="Chitinase_insertion_sf"/>
</dbReference>
<keyword evidence="7" id="KW-1185">Reference proteome</keyword>
<dbReference type="InterPro" id="IPR001223">
    <property type="entry name" value="Glyco_hydro18_cat"/>
</dbReference>
<dbReference type="Proteomes" id="UP001472677">
    <property type="component" value="Unassembled WGS sequence"/>
</dbReference>
<accession>A0ABR2DCY8</accession>
<evidence type="ECO:0000256" key="1">
    <source>
        <dbReference type="ARBA" id="ARBA00022801"/>
    </source>
</evidence>
<evidence type="ECO:0000259" key="5">
    <source>
        <dbReference type="PROSITE" id="PS51910"/>
    </source>
</evidence>
<evidence type="ECO:0000256" key="4">
    <source>
        <dbReference type="RuleBase" id="RU004453"/>
    </source>
</evidence>
<dbReference type="SUPFAM" id="SSF51445">
    <property type="entry name" value="(Trans)glycosidases"/>
    <property type="match status" value="1"/>
</dbReference>
<proteinExistence type="inferred from homology"/>
<protein>
    <recommendedName>
        <fullName evidence="5">GH18 domain-containing protein</fullName>
    </recommendedName>
</protein>
<dbReference type="Pfam" id="PF00704">
    <property type="entry name" value="Glyco_hydro_18"/>
    <property type="match status" value="1"/>
</dbReference>
<dbReference type="CDD" id="cd02879">
    <property type="entry name" value="GH18_plant_chitinase_class_V"/>
    <property type="match status" value="1"/>
</dbReference>
<dbReference type="InterPro" id="IPR001579">
    <property type="entry name" value="Glyco_hydro_18_chit_AS"/>
</dbReference>
<keyword evidence="2 3" id="KW-0326">Glycosidase</keyword>
<dbReference type="PANTHER" id="PTHR11177:SF396">
    <property type="entry name" value="NOD FACTOR HYDROLASE PROTEIN 1"/>
    <property type="match status" value="1"/>
</dbReference>
<comment type="caution">
    <text evidence="6">The sequence shown here is derived from an EMBL/GenBank/DDBJ whole genome shotgun (WGS) entry which is preliminary data.</text>
</comment>
<evidence type="ECO:0000313" key="6">
    <source>
        <dbReference type="EMBL" id="KAK8535252.1"/>
    </source>
</evidence>
<comment type="similarity">
    <text evidence="4">Belongs to the glycosyl hydrolase 18 family.</text>
</comment>
<dbReference type="PANTHER" id="PTHR11177">
    <property type="entry name" value="CHITINASE"/>
    <property type="match status" value="1"/>
</dbReference>
<name>A0ABR2DCY8_9ROSI</name>
<sequence>MVGSGSGSGSGSSSTTYFQLLNILLVSLTIPIISTGVVTASPPPVKAAYWPSWSTDFPPSAIDTTLFTHILYAFLMPSSTYKFEIPTSTALQLSNFTTTLRRKNPPVKTLYSIGGGGTDSHLFARMASNAKSRQAFITSSIQTARRFGFDGMDLDWEFPENPNDMQNLGVLFAEWRRAIVHEAKTTRRAPLLLTAAVYFAVDFFLDETYRKFPVWSINQNLDWINAMCYDYHGSWDTSRTGAHAALYDPTSNISTSYGLRSWIKAGLLKSKLVMGLPLYGKTWVLKDPNSHEIGSGAVAVGPGDDGVLTYAEVEEFNKKNGAEIEHDMETVSTYSYSGSVWVGYDDAISATLKIGFGQGLGIRGYFFWALGFDTDWRISRQASRAWILG</sequence>
<dbReference type="Gene3D" id="3.10.50.10">
    <property type="match status" value="1"/>
</dbReference>
<feature type="domain" description="GH18" evidence="5">
    <location>
        <begin position="44"/>
        <end position="389"/>
    </location>
</feature>
<dbReference type="PROSITE" id="PS51910">
    <property type="entry name" value="GH18_2"/>
    <property type="match status" value="1"/>
</dbReference>
<organism evidence="6 7">
    <name type="scientific">Hibiscus sabdariffa</name>
    <name type="common">roselle</name>
    <dbReference type="NCBI Taxonomy" id="183260"/>
    <lineage>
        <taxon>Eukaryota</taxon>
        <taxon>Viridiplantae</taxon>
        <taxon>Streptophyta</taxon>
        <taxon>Embryophyta</taxon>
        <taxon>Tracheophyta</taxon>
        <taxon>Spermatophyta</taxon>
        <taxon>Magnoliopsida</taxon>
        <taxon>eudicotyledons</taxon>
        <taxon>Gunneridae</taxon>
        <taxon>Pentapetalae</taxon>
        <taxon>rosids</taxon>
        <taxon>malvids</taxon>
        <taxon>Malvales</taxon>
        <taxon>Malvaceae</taxon>
        <taxon>Malvoideae</taxon>
        <taxon>Hibiscus</taxon>
    </lineage>
</organism>
<dbReference type="PROSITE" id="PS01095">
    <property type="entry name" value="GH18_1"/>
    <property type="match status" value="1"/>
</dbReference>
<dbReference type="EMBL" id="JBBPBM010000030">
    <property type="protein sequence ID" value="KAK8535252.1"/>
    <property type="molecule type" value="Genomic_DNA"/>
</dbReference>
<evidence type="ECO:0000313" key="7">
    <source>
        <dbReference type="Proteomes" id="UP001472677"/>
    </source>
</evidence>
<dbReference type="Gene3D" id="3.20.20.80">
    <property type="entry name" value="Glycosidases"/>
    <property type="match status" value="1"/>
</dbReference>
<dbReference type="InterPro" id="IPR011583">
    <property type="entry name" value="Chitinase_II/V-like_cat"/>
</dbReference>
<keyword evidence="1 3" id="KW-0378">Hydrolase</keyword>
<dbReference type="InterPro" id="IPR050314">
    <property type="entry name" value="Glycosyl_Hydrlase_18"/>
</dbReference>
<dbReference type="SMART" id="SM00636">
    <property type="entry name" value="Glyco_18"/>
    <property type="match status" value="1"/>
</dbReference>
<gene>
    <name evidence="6" type="ORF">V6N12_056776</name>
</gene>